<dbReference type="InterPro" id="IPR050109">
    <property type="entry name" value="HTH-type_TetR-like_transc_reg"/>
</dbReference>
<dbReference type="PROSITE" id="PS50977">
    <property type="entry name" value="HTH_TETR_2"/>
    <property type="match status" value="1"/>
</dbReference>
<dbReference type="SUPFAM" id="SSF46689">
    <property type="entry name" value="Homeodomain-like"/>
    <property type="match status" value="1"/>
</dbReference>
<dbReference type="PANTHER" id="PTHR30055">
    <property type="entry name" value="HTH-TYPE TRANSCRIPTIONAL REGULATOR RUTR"/>
    <property type="match status" value="1"/>
</dbReference>
<evidence type="ECO:0000256" key="2">
    <source>
        <dbReference type="ARBA" id="ARBA00023125"/>
    </source>
</evidence>
<dbReference type="PANTHER" id="PTHR30055:SF234">
    <property type="entry name" value="HTH-TYPE TRANSCRIPTIONAL REGULATOR BETI"/>
    <property type="match status" value="1"/>
</dbReference>
<gene>
    <name evidence="6" type="ORF">QRT03_20675</name>
</gene>
<dbReference type="Pfam" id="PF17918">
    <property type="entry name" value="TetR_C_15"/>
    <property type="match status" value="1"/>
</dbReference>
<dbReference type="EMBL" id="JASVWF010000005">
    <property type="protein sequence ID" value="MDL5158394.1"/>
    <property type="molecule type" value="Genomic_DNA"/>
</dbReference>
<sequence>MRREPSQERSRATVDRILGAARTVLAERGYDGAGTNRIAAAAGVGPGTVYQYFEDKDAILDRVLEQVSEDLEARILRAFLGTLHHEHDTVRANVEMLLDALTAEPGLVRALAEHAPRTLGSRRRGFAQRVDQLVAGTLLAQHRDESARVETVAWMLVRVAEHVTISWVLEAPDVPRETLVEELSAMIGGYLARLGVPAAD</sequence>
<dbReference type="PRINTS" id="PR00455">
    <property type="entry name" value="HTHTETR"/>
</dbReference>
<dbReference type="InterPro" id="IPR009057">
    <property type="entry name" value="Homeodomain-like_sf"/>
</dbReference>
<organism evidence="6 7">
    <name type="scientific">Actinomycetospora termitidis</name>
    <dbReference type="NCBI Taxonomy" id="3053470"/>
    <lineage>
        <taxon>Bacteria</taxon>
        <taxon>Bacillati</taxon>
        <taxon>Actinomycetota</taxon>
        <taxon>Actinomycetes</taxon>
        <taxon>Pseudonocardiales</taxon>
        <taxon>Pseudonocardiaceae</taxon>
        <taxon>Actinomycetospora</taxon>
    </lineage>
</organism>
<keyword evidence="2 4" id="KW-0238">DNA-binding</keyword>
<comment type="caution">
    <text evidence="6">The sequence shown here is derived from an EMBL/GenBank/DDBJ whole genome shotgun (WGS) entry which is preliminary data.</text>
</comment>
<evidence type="ECO:0000313" key="7">
    <source>
        <dbReference type="Proteomes" id="UP001231924"/>
    </source>
</evidence>
<evidence type="ECO:0000256" key="4">
    <source>
        <dbReference type="PROSITE-ProRule" id="PRU00335"/>
    </source>
</evidence>
<reference evidence="6 7" key="1">
    <citation type="submission" date="2023-06" db="EMBL/GenBank/DDBJ databases">
        <title>Actinomycetospora Odt1-22.</title>
        <authorList>
            <person name="Supong K."/>
        </authorList>
    </citation>
    <scope>NUCLEOTIDE SEQUENCE [LARGE SCALE GENOMIC DNA]</scope>
    <source>
        <strain evidence="6 7">Odt1-22</strain>
    </source>
</reference>
<keyword evidence="7" id="KW-1185">Reference proteome</keyword>
<name>A0ABT7MCK0_9PSEU</name>
<dbReference type="InterPro" id="IPR001647">
    <property type="entry name" value="HTH_TetR"/>
</dbReference>
<keyword evidence="3" id="KW-0804">Transcription</keyword>
<protein>
    <submittedName>
        <fullName evidence="6">TetR/AcrR family transcriptional regulator</fullName>
    </submittedName>
</protein>
<dbReference type="Proteomes" id="UP001231924">
    <property type="component" value="Unassembled WGS sequence"/>
</dbReference>
<dbReference type="Gene3D" id="1.10.357.10">
    <property type="entry name" value="Tetracycline Repressor, domain 2"/>
    <property type="match status" value="1"/>
</dbReference>
<evidence type="ECO:0000313" key="6">
    <source>
        <dbReference type="EMBL" id="MDL5158394.1"/>
    </source>
</evidence>
<keyword evidence="1" id="KW-0805">Transcription regulation</keyword>
<evidence type="ECO:0000256" key="3">
    <source>
        <dbReference type="ARBA" id="ARBA00023163"/>
    </source>
</evidence>
<feature type="DNA-binding region" description="H-T-H motif" evidence="4">
    <location>
        <begin position="34"/>
        <end position="53"/>
    </location>
</feature>
<accession>A0ABT7MCK0</accession>
<evidence type="ECO:0000259" key="5">
    <source>
        <dbReference type="PROSITE" id="PS50977"/>
    </source>
</evidence>
<dbReference type="InterPro" id="IPR041669">
    <property type="entry name" value="TetR_C_15"/>
</dbReference>
<dbReference type="RefSeq" id="WP_286054944.1">
    <property type="nucleotide sequence ID" value="NZ_JASVWF010000005.1"/>
</dbReference>
<dbReference type="Pfam" id="PF00440">
    <property type="entry name" value="TetR_N"/>
    <property type="match status" value="1"/>
</dbReference>
<feature type="domain" description="HTH tetR-type" evidence="5">
    <location>
        <begin position="11"/>
        <end position="71"/>
    </location>
</feature>
<evidence type="ECO:0000256" key="1">
    <source>
        <dbReference type="ARBA" id="ARBA00023015"/>
    </source>
</evidence>
<proteinExistence type="predicted"/>